<feature type="domain" description="Alpha galactosidase C-terminal" evidence="13">
    <location>
        <begin position="339"/>
        <end position="415"/>
    </location>
</feature>
<dbReference type="EMBL" id="JBFMKM010000016">
    <property type="protein sequence ID" value="KAL1297439.1"/>
    <property type="molecule type" value="Genomic_DNA"/>
</dbReference>
<feature type="signal peptide" evidence="12">
    <location>
        <begin position="1"/>
        <end position="19"/>
    </location>
</feature>
<dbReference type="SUPFAM" id="SSF51445">
    <property type="entry name" value="(Trans)glycosidases"/>
    <property type="match status" value="1"/>
</dbReference>
<evidence type="ECO:0000256" key="6">
    <source>
        <dbReference type="ARBA" id="ARBA00022729"/>
    </source>
</evidence>
<comment type="catalytic activity">
    <reaction evidence="1 11">
        <text>Hydrolysis of terminal, non-reducing alpha-D-galactose residues in alpha-D-galactosides, including galactose oligosaccharides, galactomannans and galactolipids.</text>
        <dbReference type="EC" id="3.2.1.22"/>
    </reaction>
</comment>
<feature type="chain" id="PRO_5045595237" description="Alpha-galactosidase" evidence="12">
    <location>
        <begin position="20"/>
        <end position="486"/>
    </location>
</feature>
<dbReference type="InterPro" id="IPR041233">
    <property type="entry name" value="Melibiase_C"/>
</dbReference>
<dbReference type="InterPro" id="IPR013785">
    <property type="entry name" value="Aldolase_TIM"/>
</dbReference>
<dbReference type="CDD" id="cd14792">
    <property type="entry name" value="GH27"/>
    <property type="match status" value="1"/>
</dbReference>
<evidence type="ECO:0000256" key="4">
    <source>
        <dbReference type="ARBA" id="ARBA00012755"/>
    </source>
</evidence>
<evidence type="ECO:0000256" key="1">
    <source>
        <dbReference type="ARBA" id="ARBA00001255"/>
    </source>
</evidence>
<evidence type="ECO:0000256" key="11">
    <source>
        <dbReference type="RuleBase" id="RU361168"/>
    </source>
</evidence>
<keyword evidence="15" id="KW-1185">Reference proteome</keyword>
<evidence type="ECO:0000256" key="8">
    <source>
        <dbReference type="ARBA" id="ARBA00023157"/>
    </source>
</evidence>
<evidence type="ECO:0000256" key="5">
    <source>
        <dbReference type="ARBA" id="ARBA00022525"/>
    </source>
</evidence>
<keyword evidence="6 12" id="KW-0732">Signal</keyword>
<keyword evidence="9" id="KW-0325">Glycoprotein</keyword>
<comment type="caution">
    <text evidence="14">The sequence shown here is derived from an EMBL/GenBank/DDBJ whole genome shotgun (WGS) entry which is preliminary data.</text>
</comment>
<dbReference type="PRINTS" id="PR00748">
    <property type="entry name" value="MELIBIASE"/>
</dbReference>
<organism evidence="14 15">
    <name type="scientific">Neodothiora populina</name>
    <dbReference type="NCBI Taxonomy" id="2781224"/>
    <lineage>
        <taxon>Eukaryota</taxon>
        <taxon>Fungi</taxon>
        <taxon>Dikarya</taxon>
        <taxon>Ascomycota</taxon>
        <taxon>Pezizomycotina</taxon>
        <taxon>Dothideomycetes</taxon>
        <taxon>Dothideomycetidae</taxon>
        <taxon>Dothideales</taxon>
        <taxon>Dothioraceae</taxon>
        <taxon>Neodothiora</taxon>
    </lineage>
</organism>
<evidence type="ECO:0000313" key="14">
    <source>
        <dbReference type="EMBL" id="KAL1297439.1"/>
    </source>
</evidence>
<accession>A0ABR3P448</accession>
<dbReference type="Pfam" id="PF17801">
    <property type="entry name" value="Melibiase_C"/>
    <property type="match status" value="1"/>
</dbReference>
<dbReference type="SUPFAM" id="SSF51011">
    <property type="entry name" value="Glycosyl hydrolase domain"/>
    <property type="match status" value="1"/>
</dbReference>
<keyword evidence="10 11" id="KW-0326">Glycosidase</keyword>
<dbReference type="InterPro" id="IPR013780">
    <property type="entry name" value="Glyco_hydro_b"/>
</dbReference>
<dbReference type="PANTHER" id="PTHR11452:SF75">
    <property type="entry name" value="ALPHA-GALACTOSIDASE MEL1"/>
    <property type="match status" value="1"/>
</dbReference>
<keyword evidence="8 11" id="KW-1015">Disulfide bond</keyword>
<dbReference type="PANTHER" id="PTHR11452">
    <property type="entry name" value="ALPHA-GALACTOSIDASE/ALPHA-N-ACETYLGALACTOSAMINIDASE"/>
    <property type="match status" value="1"/>
</dbReference>
<name>A0ABR3P448_9PEZI</name>
<evidence type="ECO:0000256" key="12">
    <source>
        <dbReference type="SAM" id="SignalP"/>
    </source>
</evidence>
<dbReference type="InterPro" id="IPR017853">
    <property type="entry name" value="GH"/>
</dbReference>
<evidence type="ECO:0000259" key="13">
    <source>
        <dbReference type="Pfam" id="PF17801"/>
    </source>
</evidence>
<dbReference type="RefSeq" id="XP_069197121.1">
    <property type="nucleotide sequence ID" value="XM_069344686.1"/>
</dbReference>
<keyword evidence="5" id="KW-0964">Secreted</keyword>
<proteinExistence type="inferred from homology"/>
<evidence type="ECO:0000256" key="2">
    <source>
        <dbReference type="ARBA" id="ARBA00004613"/>
    </source>
</evidence>
<evidence type="ECO:0000256" key="7">
    <source>
        <dbReference type="ARBA" id="ARBA00022801"/>
    </source>
</evidence>
<dbReference type="EC" id="3.2.1.22" evidence="4 11"/>
<evidence type="ECO:0000313" key="15">
    <source>
        <dbReference type="Proteomes" id="UP001562354"/>
    </source>
</evidence>
<dbReference type="Proteomes" id="UP001562354">
    <property type="component" value="Unassembled WGS sequence"/>
</dbReference>
<dbReference type="InterPro" id="IPR006215">
    <property type="entry name" value="Glyco_hydro_melibiase"/>
</dbReference>
<keyword evidence="7 11" id="KW-0378">Hydrolase</keyword>
<dbReference type="PRINTS" id="PR00740">
    <property type="entry name" value="GLHYDRLASE27"/>
</dbReference>
<dbReference type="Pfam" id="PF16499">
    <property type="entry name" value="Melibiase_2"/>
    <property type="match status" value="1"/>
</dbReference>
<comment type="similarity">
    <text evidence="3 11">Belongs to the glycosyl hydrolase 27 family.</text>
</comment>
<dbReference type="InterPro" id="IPR002241">
    <property type="entry name" value="Glyco_hydro_27"/>
</dbReference>
<dbReference type="GeneID" id="95978669"/>
<evidence type="ECO:0000256" key="10">
    <source>
        <dbReference type="ARBA" id="ARBA00023295"/>
    </source>
</evidence>
<protein>
    <recommendedName>
        <fullName evidence="4 11">Alpha-galactosidase</fullName>
        <ecNumber evidence="4 11">3.2.1.22</ecNumber>
    </recommendedName>
    <alternativeName>
        <fullName evidence="11">Melibiase</fullName>
    </alternativeName>
</protein>
<gene>
    <name evidence="14" type="ORF">AAFC00_004969</name>
</gene>
<evidence type="ECO:0000256" key="3">
    <source>
        <dbReference type="ARBA" id="ARBA00009743"/>
    </source>
</evidence>
<dbReference type="Gene3D" id="2.60.40.1180">
    <property type="entry name" value="Golgi alpha-mannosidase II"/>
    <property type="match status" value="1"/>
</dbReference>
<dbReference type="Gene3D" id="3.20.20.70">
    <property type="entry name" value="Aldolase class I"/>
    <property type="match status" value="1"/>
</dbReference>
<comment type="subcellular location">
    <subcellularLocation>
        <location evidence="2">Secreted</location>
    </subcellularLocation>
</comment>
<sequence length="486" mass="53380">MFTKVLWSSIALLASEAAAANFVTNGLALTPQMGWNTWNTFACDVDEELILSTAQTLVDLGFRDAGYHYVVLDDCWSDGRTSNEMLNPDQTKFPNGMKYVADHIHSLGMGFGMYSDAGAYTCGMYSGSLGHETVDAATFASWGVDYLKYDNCYNEGQSGTPQITQARYKTMSNALNATGRPILYSMCNWGEDSPWNWAQTVANSWRMSGDITDSFNRPDPRCPCTEAYDCNLPGFHCSVMNILNKQAAFPSKSQPGAWSDLDMLEIGNGGMNDEEYKLHMTMWAATKSPMIIGTDVRALDANAYSIYTNPAILAISQDPSGSSIVRKWRYFLDPDENGEGEISMWSGSLSQGDYILVLLNGANSPMSMNATLADIFVDSGGAESDEVKQSWDVYDLWANRMPNSTANMILESNSTMAAMNVTNHYWNATETSFADGIAANKSILFGKNVGVVDAMGTVTAEVPRHGVMAYRLRPRGSPTSRKRDEL</sequence>
<reference evidence="14 15" key="1">
    <citation type="submission" date="2024-07" db="EMBL/GenBank/DDBJ databases">
        <title>Draft sequence of the Neodothiora populina.</title>
        <authorList>
            <person name="Drown D.D."/>
            <person name="Schuette U.S."/>
            <person name="Buechlein A.B."/>
            <person name="Rusch D.R."/>
            <person name="Winton L.W."/>
            <person name="Adams G.A."/>
        </authorList>
    </citation>
    <scope>NUCLEOTIDE SEQUENCE [LARGE SCALE GENOMIC DNA]</scope>
    <source>
        <strain evidence="14 15">CPC 39397</strain>
    </source>
</reference>
<evidence type="ECO:0000256" key="9">
    <source>
        <dbReference type="ARBA" id="ARBA00023180"/>
    </source>
</evidence>